<evidence type="ECO:0000313" key="3">
    <source>
        <dbReference type="Proteomes" id="UP000824223"/>
    </source>
</evidence>
<gene>
    <name evidence="2" type="ORF">H9798_03675</name>
</gene>
<evidence type="ECO:0000313" key="2">
    <source>
        <dbReference type="EMBL" id="HJA06234.1"/>
    </source>
</evidence>
<dbReference type="InterPro" id="IPR021352">
    <property type="entry name" value="DUF2971"/>
</dbReference>
<accession>A0A9D2H989</accession>
<dbReference type="Pfam" id="PF11185">
    <property type="entry name" value="DUF2971"/>
    <property type="match status" value="1"/>
</dbReference>
<keyword evidence="1" id="KW-0175">Coiled coil</keyword>
<evidence type="ECO:0000256" key="1">
    <source>
        <dbReference type="SAM" id="Coils"/>
    </source>
</evidence>
<name>A0A9D2H989_9FIRM</name>
<comment type="caution">
    <text evidence="2">The sequence shown here is derived from an EMBL/GenBank/DDBJ whole genome shotgun (WGS) entry which is preliminary data.</text>
</comment>
<reference evidence="2" key="1">
    <citation type="journal article" date="2021" name="PeerJ">
        <title>Extensive microbial diversity within the chicken gut microbiome revealed by metagenomics and culture.</title>
        <authorList>
            <person name="Gilroy R."/>
            <person name="Ravi A."/>
            <person name="Getino M."/>
            <person name="Pursley I."/>
            <person name="Horton D.L."/>
            <person name="Alikhan N.F."/>
            <person name="Baker D."/>
            <person name="Gharbi K."/>
            <person name="Hall N."/>
            <person name="Watson M."/>
            <person name="Adriaenssens E.M."/>
            <person name="Foster-Nyarko E."/>
            <person name="Jarju S."/>
            <person name="Secka A."/>
            <person name="Antonio M."/>
            <person name="Oren A."/>
            <person name="Chaudhuri R.R."/>
            <person name="La Ragione R."/>
            <person name="Hildebrand F."/>
            <person name="Pallen M.J."/>
        </authorList>
    </citation>
    <scope>NUCLEOTIDE SEQUENCE</scope>
    <source>
        <strain evidence="2">ChiSjej2B20-11307</strain>
    </source>
</reference>
<sequence>MSNDIFARCMAISMSHFLNTPYKEQTITEMYAPDGFANKASGICHYCTVATLKEILNNGCLRFSDVRFLNDSTEFIEIIPLIENVLSCKEYTSDFMKLILESVEMEELKKYHQSYTGLSRITHKYEQKIYRTYTCSFSTENDSLSMWNYYASSGEGVSIAFNHSWDMFEGSDKSEVNIGEKLKNDIMIYRGLIVYKREDKKKCIMELLNALQQIYNEAKDEIKKYRGNILFAFKESINHMRCFFKNESFACENEYRIVLKIPEELLLAEECSGDIFKKGQFKRGNILIPFVDYKFKRDSIKHIVTNPFIREENSMFELGIRELLWQNKMEDVHIFSSGIPIRKYS</sequence>
<reference evidence="2" key="2">
    <citation type="submission" date="2021-04" db="EMBL/GenBank/DDBJ databases">
        <authorList>
            <person name="Gilroy R."/>
        </authorList>
    </citation>
    <scope>NUCLEOTIDE SEQUENCE</scope>
    <source>
        <strain evidence="2">ChiSjej2B20-11307</strain>
    </source>
</reference>
<protein>
    <submittedName>
        <fullName evidence="2">DUF2971 domain-containing protein</fullName>
    </submittedName>
</protein>
<organism evidence="2 3">
    <name type="scientific">Candidatus Mediterraneibacter pullicola</name>
    <dbReference type="NCBI Taxonomy" id="2838682"/>
    <lineage>
        <taxon>Bacteria</taxon>
        <taxon>Bacillati</taxon>
        <taxon>Bacillota</taxon>
        <taxon>Clostridia</taxon>
        <taxon>Lachnospirales</taxon>
        <taxon>Lachnospiraceae</taxon>
        <taxon>Mediterraneibacter</taxon>
    </lineage>
</organism>
<feature type="coiled-coil region" evidence="1">
    <location>
        <begin position="201"/>
        <end position="228"/>
    </location>
</feature>
<dbReference type="Proteomes" id="UP000824223">
    <property type="component" value="Unassembled WGS sequence"/>
</dbReference>
<dbReference type="AlphaFoldDB" id="A0A9D2H989"/>
<dbReference type="EMBL" id="DXAK01000015">
    <property type="protein sequence ID" value="HJA06234.1"/>
    <property type="molecule type" value="Genomic_DNA"/>
</dbReference>
<proteinExistence type="predicted"/>